<gene>
    <name evidence="3" type="ORF">K491DRAFT_706395</name>
</gene>
<proteinExistence type="predicted"/>
<reference evidence="3" key="1">
    <citation type="journal article" date="2020" name="Stud. Mycol.">
        <title>101 Dothideomycetes genomes: a test case for predicting lifestyles and emergence of pathogens.</title>
        <authorList>
            <person name="Haridas S."/>
            <person name="Albert R."/>
            <person name="Binder M."/>
            <person name="Bloem J."/>
            <person name="Labutti K."/>
            <person name="Salamov A."/>
            <person name="Andreopoulos B."/>
            <person name="Baker S."/>
            <person name="Barry K."/>
            <person name="Bills G."/>
            <person name="Bluhm B."/>
            <person name="Cannon C."/>
            <person name="Castanera R."/>
            <person name="Culley D."/>
            <person name="Daum C."/>
            <person name="Ezra D."/>
            <person name="Gonzalez J."/>
            <person name="Henrissat B."/>
            <person name="Kuo A."/>
            <person name="Liang C."/>
            <person name="Lipzen A."/>
            <person name="Lutzoni F."/>
            <person name="Magnuson J."/>
            <person name="Mondo S."/>
            <person name="Nolan M."/>
            <person name="Ohm R."/>
            <person name="Pangilinan J."/>
            <person name="Park H.-J."/>
            <person name="Ramirez L."/>
            <person name="Alfaro M."/>
            <person name="Sun H."/>
            <person name="Tritt A."/>
            <person name="Yoshinaga Y."/>
            <person name="Zwiers L.-H."/>
            <person name="Turgeon B."/>
            <person name="Goodwin S."/>
            <person name="Spatafora J."/>
            <person name="Crous P."/>
            <person name="Grigoriev I."/>
        </authorList>
    </citation>
    <scope>NUCLEOTIDE SEQUENCE</scope>
    <source>
        <strain evidence="3">CBS 122681</strain>
    </source>
</reference>
<dbReference type="Proteomes" id="UP000799324">
    <property type="component" value="Unassembled WGS sequence"/>
</dbReference>
<evidence type="ECO:0000256" key="2">
    <source>
        <dbReference type="SAM" id="MobiDB-lite"/>
    </source>
</evidence>
<sequence>MPPPLPTVRHGPPRAGKARTSKAGRRVSECRALLEDGSDCRQKLSQPKHTLCPSHYHEHKQLHQRYKDKERDYRNLQISQGEADPKETLEAKLSTGRQTLDLRDQVNRRFFALSASNRGHVKWILKLQAEIRDLEQQLAQLDNTRSLEENVTGTRTRLSLLNSAVPITALSHLPQSSPIPALKRALAQYPVGMVDELYRIAPSLDDSSSVILHGVNEDARKPTARDHVIRFLFRELLVHKADVVVLERAHRTRSIDTFLHESSGDDLERYIKFFKAFDQGREDTLHLLRDAVCDYSLAVSPSSSTIILGDTIVTENHDRSMNTAGWDTLWEHFRDHVDWSQLELCAFHFEDILRVKVLIACLRYGPGKERPNWYHPTKDMSQKSVPALMLGFLALNGDVVDSAEHTTQSTRSSGLEMQERGYLVGRMSKKNSFAQPLARELSERVARFHLLVFDRGHKPGQLETLPPSSECENLWIRRTRLESPGSELSASPWSIELSLPNILQNLELKHDMQNSDMTTEYYEFVIIDRIPGRDIDILDVVADALMKLKSDPPYRDVFSGVIQKYIPPDEQDNYLRAIAKMDLDKSTPGQYCRYEGSRVRCWDSRTSRESVLEATLQKSSRATTWRDSRLISQISADLEAHNVIKQCNEYEPPYTCPIVLPSTDGLGDIYFRFDLGSMNAQAFRGSILDFDPSTNTLFEFCQAYQRTNPKAVFARGTINVHYCAWPMPMLPGTRYAHLNFSTPEGRLYKWNALPFDMPMASRIWQWFVNLEINSKLPFVRLVQTTLIICAEKETSANASLKALFDVGEKHGWTFSIPAPEAWTADFASLSLDTLWHGARPAYHS</sequence>
<organism evidence="3 4">
    <name type="scientific">Lophiostoma macrostomum CBS 122681</name>
    <dbReference type="NCBI Taxonomy" id="1314788"/>
    <lineage>
        <taxon>Eukaryota</taxon>
        <taxon>Fungi</taxon>
        <taxon>Dikarya</taxon>
        <taxon>Ascomycota</taxon>
        <taxon>Pezizomycotina</taxon>
        <taxon>Dothideomycetes</taxon>
        <taxon>Pleosporomycetidae</taxon>
        <taxon>Pleosporales</taxon>
        <taxon>Lophiostomataceae</taxon>
        <taxon>Lophiostoma</taxon>
    </lineage>
</organism>
<feature type="compositionally biased region" description="Basic residues" evidence="2">
    <location>
        <begin position="16"/>
        <end position="25"/>
    </location>
</feature>
<evidence type="ECO:0000313" key="4">
    <source>
        <dbReference type="Proteomes" id="UP000799324"/>
    </source>
</evidence>
<keyword evidence="1" id="KW-0175">Coiled coil</keyword>
<name>A0A6A6SY53_9PLEO</name>
<dbReference type="EMBL" id="MU004400">
    <property type="protein sequence ID" value="KAF2652522.1"/>
    <property type="molecule type" value="Genomic_DNA"/>
</dbReference>
<feature type="coiled-coil region" evidence="1">
    <location>
        <begin position="124"/>
        <end position="151"/>
    </location>
</feature>
<protein>
    <submittedName>
        <fullName evidence="3">Uncharacterized protein</fullName>
    </submittedName>
</protein>
<evidence type="ECO:0000313" key="3">
    <source>
        <dbReference type="EMBL" id="KAF2652522.1"/>
    </source>
</evidence>
<dbReference type="AlphaFoldDB" id="A0A6A6SY53"/>
<dbReference type="OrthoDB" id="4732550at2759"/>
<feature type="region of interest" description="Disordered" evidence="2">
    <location>
        <begin position="1"/>
        <end position="26"/>
    </location>
</feature>
<evidence type="ECO:0000256" key="1">
    <source>
        <dbReference type="SAM" id="Coils"/>
    </source>
</evidence>
<keyword evidence="4" id="KW-1185">Reference proteome</keyword>
<accession>A0A6A6SY53</accession>